<evidence type="ECO:0000256" key="2">
    <source>
        <dbReference type="ARBA" id="ARBA00023082"/>
    </source>
</evidence>
<protein>
    <recommendedName>
        <fullName evidence="4">RNA polymerase sigma-70 region 2 domain-containing protein</fullName>
    </recommendedName>
</protein>
<dbReference type="AlphaFoldDB" id="A0A9D1W9S2"/>
<keyword evidence="3" id="KW-0804">Transcription</keyword>
<reference evidence="5" key="2">
    <citation type="submission" date="2021-04" db="EMBL/GenBank/DDBJ databases">
        <authorList>
            <person name="Gilroy R."/>
        </authorList>
    </citation>
    <scope>NUCLEOTIDE SEQUENCE</scope>
    <source>
        <strain evidence="5">1719</strain>
    </source>
</reference>
<organism evidence="5 6">
    <name type="scientific">Candidatus Sphingobacterium stercoripullorum</name>
    <dbReference type="NCBI Taxonomy" id="2838759"/>
    <lineage>
        <taxon>Bacteria</taxon>
        <taxon>Pseudomonadati</taxon>
        <taxon>Bacteroidota</taxon>
        <taxon>Sphingobacteriia</taxon>
        <taxon>Sphingobacteriales</taxon>
        <taxon>Sphingobacteriaceae</taxon>
        <taxon>Sphingobacterium</taxon>
    </lineage>
</organism>
<dbReference type="GO" id="GO:0016987">
    <property type="term" value="F:sigma factor activity"/>
    <property type="evidence" value="ECO:0007669"/>
    <property type="project" value="UniProtKB-KW"/>
</dbReference>
<dbReference type="Gene3D" id="1.10.1740.10">
    <property type="match status" value="1"/>
</dbReference>
<evidence type="ECO:0000259" key="4">
    <source>
        <dbReference type="Pfam" id="PF04542"/>
    </source>
</evidence>
<dbReference type="SUPFAM" id="SSF88946">
    <property type="entry name" value="Sigma2 domain of RNA polymerase sigma factors"/>
    <property type="match status" value="1"/>
</dbReference>
<dbReference type="InterPro" id="IPR039425">
    <property type="entry name" value="RNA_pol_sigma-70-like"/>
</dbReference>
<dbReference type="PANTHER" id="PTHR43133">
    <property type="entry name" value="RNA POLYMERASE ECF-TYPE SIGMA FACTO"/>
    <property type="match status" value="1"/>
</dbReference>
<dbReference type="EMBL" id="DXEZ01000234">
    <property type="protein sequence ID" value="HIX55068.1"/>
    <property type="molecule type" value="Genomic_DNA"/>
</dbReference>
<accession>A0A9D1W9S2</accession>
<dbReference type="Pfam" id="PF04542">
    <property type="entry name" value="Sigma70_r2"/>
    <property type="match status" value="1"/>
</dbReference>
<reference evidence="5" key="1">
    <citation type="journal article" date="2021" name="PeerJ">
        <title>Extensive microbial diversity within the chicken gut microbiome revealed by metagenomics and culture.</title>
        <authorList>
            <person name="Gilroy R."/>
            <person name="Ravi A."/>
            <person name="Getino M."/>
            <person name="Pursley I."/>
            <person name="Horton D.L."/>
            <person name="Alikhan N.F."/>
            <person name="Baker D."/>
            <person name="Gharbi K."/>
            <person name="Hall N."/>
            <person name="Watson M."/>
            <person name="Adriaenssens E.M."/>
            <person name="Foster-Nyarko E."/>
            <person name="Jarju S."/>
            <person name="Secka A."/>
            <person name="Antonio M."/>
            <person name="Oren A."/>
            <person name="Chaudhuri R.R."/>
            <person name="La Ragione R."/>
            <person name="Hildebrand F."/>
            <person name="Pallen M.J."/>
        </authorList>
    </citation>
    <scope>NUCLEOTIDE SEQUENCE</scope>
    <source>
        <strain evidence="5">1719</strain>
    </source>
</reference>
<proteinExistence type="predicted"/>
<gene>
    <name evidence="5" type="ORF">H9853_08580</name>
</gene>
<dbReference type="GO" id="GO:0006352">
    <property type="term" value="P:DNA-templated transcription initiation"/>
    <property type="evidence" value="ECO:0007669"/>
    <property type="project" value="InterPro"/>
</dbReference>
<evidence type="ECO:0000313" key="6">
    <source>
        <dbReference type="Proteomes" id="UP000824156"/>
    </source>
</evidence>
<evidence type="ECO:0000256" key="1">
    <source>
        <dbReference type="ARBA" id="ARBA00023015"/>
    </source>
</evidence>
<feature type="domain" description="RNA polymerase sigma-70 region 2" evidence="4">
    <location>
        <begin position="25"/>
        <end position="86"/>
    </location>
</feature>
<dbReference type="Proteomes" id="UP000824156">
    <property type="component" value="Unassembled WGS sequence"/>
</dbReference>
<sequence>MPHGIEIENLYKLQNGSEAALGYFIEKYTDPLLFYAYKFISDKEASEEIVSEAFCKLWNGREKAVSVGSVRSFLYTVTRNACFDFLGTFHKKTFFNAEESFLDTASGYHDIHADIVYTELIEVLVKELEKLPKQ</sequence>
<comment type="caution">
    <text evidence="5">The sequence shown here is derived from an EMBL/GenBank/DDBJ whole genome shotgun (WGS) entry which is preliminary data.</text>
</comment>
<keyword evidence="2" id="KW-0731">Sigma factor</keyword>
<keyword evidence="1" id="KW-0805">Transcription regulation</keyword>
<name>A0A9D1W9S2_9SPHI</name>
<dbReference type="InterPro" id="IPR013325">
    <property type="entry name" value="RNA_pol_sigma_r2"/>
</dbReference>
<dbReference type="PANTHER" id="PTHR43133:SF46">
    <property type="entry name" value="RNA POLYMERASE SIGMA-70 FACTOR ECF SUBFAMILY"/>
    <property type="match status" value="1"/>
</dbReference>
<evidence type="ECO:0000313" key="5">
    <source>
        <dbReference type="EMBL" id="HIX55068.1"/>
    </source>
</evidence>
<dbReference type="InterPro" id="IPR007627">
    <property type="entry name" value="RNA_pol_sigma70_r2"/>
</dbReference>
<evidence type="ECO:0000256" key="3">
    <source>
        <dbReference type="ARBA" id="ARBA00023163"/>
    </source>
</evidence>